<dbReference type="EMBL" id="HQ403646">
    <property type="protein sequence ID" value="ADX42629.1"/>
    <property type="molecule type" value="Genomic_DNA"/>
</dbReference>
<reference evidence="1 2" key="1">
    <citation type="journal article" date="2011" name="Appl. Environ. Microbiol.">
        <title>Characterization of the genome of the polyvalent lytic bacteriophage GTE2, which has potential for biocontrol of Gordonia-, Rhodococcus-, and Nocardia-stabilized foams in activated sludge plants.</title>
        <authorList>
            <person name="Petrovski S."/>
            <person name="Seviour R.J."/>
            <person name="Tillett D."/>
        </authorList>
    </citation>
    <scope>NUCLEOTIDE SEQUENCE [LARGE SCALE GENOMIC DNA]</scope>
</reference>
<proteinExistence type="predicted"/>
<organism evidence="1 2">
    <name type="scientific">Gordonia phage GTE2</name>
    <dbReference type="NCBI Taxonomy" id="981323"/>
    <lineage>
        <taxon>Viruses</taxon>
        <taxon>Duplodnaviria</taxon>
        <taxon>Heunggongvirae</taxon>
        <taxon>Uroviricota</taxon>
        <taxon>Caudoviricetes</taxon>
        <taxon>Emalynvirus</taxon>
        <taxon>Emalynvirus GTE2</taxon>
    </lineage>
</organism>
<keyword evidence="2" id="KW-1185">Reference proteome</keyword>
<dbReference type="Proteomes" id="UP000202663">
    <property type="component" value="Segment"/>
</dbReference>
<protein>
    <submittedName>
        <fullName evidence="1">Uncharacterized protein</fullName>
    </submittedName>
</protein>
<dbReference type="GeneID" id="10897031"/>
<evidence type="ECO:0000313" key="2">
    <source>
        <dbReference type="Proteomes" id="UP000202663"/>
    </source>
</evidence>
<dbReference type="OrthoDB" id="27561at10239"/>
<dbReference type="RefSeq" id="YP_004678813.1">
    <property type="nucleotide sequence ID" value="NC_015720.1"/>
</dbReference>
<accession>F8S0V4</accession>
<evidence type="ECO:0000313" key="1">
    <source>
        <dbReference type="EMBL" id="ADX42629.1"/>
    </source>
</evidence>
<name>F8S0V4_9CAUD</name>
<sequence>MRKFLLVLPAAALLALPACSANPPEPKPAANVVSPITAPATVQLDTSPISDDEAEETIIQGYIKSARQFLDQGVITRDQVTVETIQSELPYLNEEQAERVKAAILA</sequence>
<dbReference type="KEGG" id="vg:10897031"/>